<dbReference type="GO" id="GO:0008757">
    <property type="term" value="F:S-adenosylmethionine-dependent methyltransferase activity"/>
    <property type="evidence" value="ECO:0007669"/>
    <property type="project" value="InterPro"/>
</dbReference>
<dbReference type="EMBL" id="KQ965780">
    <property type="protein sequence ID" value="KXS13329.1"/>
    <property type="molecule type" value="Genomic_DNA"/>
</dbReference>
<dbReference type="Proteomes" id="UP000070544">
    <property type="component" value="Unassembled WGS sequence"/>
</dbReference>
<gene>
    <name evidence="2" type="ORF">M427DRAFT_382862</name>
</gene>
<dbReference type="Pfam" id="PF08241">
    <property type="entry name" value="Methyltransf_11"/>
    <property type="match status" value="1"/>
</dbReference>
<protein>
    <submittedName>
        <fullName evidence="2">Methylase</fullName>
    </submittedName>
</protein>
<name>A0A139A9I9_GONPJ</name>
<accession>A0A139A9I9</accession>
<keyword evidence="3" id="KW-1185">Reference proteome</keyword>
<keyword evidence="2" id="KW-0808">Transferase</keyword>
<dbReference type="SUPFAM" id="SSF53335">
    <property type="entry name" value="S-adenosyl-L-methionine-dependent methyltransferases"/>
    <property type="match status" value="1"/>
</dbReference>
<reference evidence="2 3" key="1">
    <citation type="journal article" date="2015" name="Genome Biol. Evol.">
        <title>Phylogenomic analyses indicate that early fungi evolved digesting cell walls of algal ancestors of land plants.</title>
        <authorList>
            <person name="Chang Y."/>
            <person name="Wang S."/>
            <person name="Sekimoto S."/>
            <person name="Aerts A.L."/>
            <person name="Choi C."/>
            <person name="Clum A."/>
            <person name="LaButti K.M."/>
            <person name="Lindquist E.A."/>
            <person name="Yee Ngan C."/>
            <person name="Ohm R.A."/>
            <person name="Salamov A.A."/>
            <person name="Grigoriev I.V."/>
            <person name="Spatafora J.W."/>
            <person name="Berbee M.L."/>
        </authorList>
    </citation>
    <scope>NUCLEOTIDE SEQUENCE [LARGE SCALE GENOMIC DNA]</scope>
    <source>
        <strain evidence="2 3">JEL478</strain>
    </source>
</reference>
<evidence type="ECO:0000259" key="1">
    <source>
        <dbReference type="Pfam" id="PF08241"/>
    </source>
</evidence>
<proteinExistence type="predicted"/>
<sequence>MSAPPIRKPAGDVDYGVWGISYSKYRRPEQSIARLIDAKLGSARTVLNVGAGTGSYEPVQTRTVTAVEPDATMRGQRPQTFPQAIDAVAEELPFADGEFDAAMAIFTIHQWKNLEKGLAEVRRVTKGPVVMLTQDPDHMGEYWLADYAPELIARETKRMPPLSRISAGLGAGPVQVIRVRLPRDCTDGFMEAYWTRPEMWFDEGARRACSAWSFIDQAGQQDILEKLKADLDSGEWDRKHGHLREQESYESSLVLVVAGKNGAGK</sequence>
<keyword evidence="2" id="KW-0489">Methyltransferase</keyword>
<dbReference type="Gene3D" id="3.40.50.150">
    <property type="entry name" value="Vaccinia Virus protein VP39"/>
    <property type="match status" value="1"/>
</dbReference>
<dbReference type="OrthoDB" id="540004at2759"/>
<dbReference type="InterPro" id="IPR029063">
    <property type="entry name" value="SAM-dependent_MTases_sf"/>
</dbReference>
<evidence type="ECO:0000313" key="2">
    <source>
        <dbReference type="EMBL" id="KXS13329.1"/>
    </source>
</evidence>
<organism evidence="2 3">
    <name type="scientific">Gonapodya prolifera (strain JEL478)</name>
    <name type="common">Monoblepharis prolifera</name>
    <dbReference type="NCBI Taxonomy" id="1344416"/>
    <lineage>
        <taxon>Eukaryota</taxon>
        <taxon>Fungi</taxon>
        <taxon>Fungi incertae sedis</taxon>
        <taxon>Chytridiomycota</taxon>
        <taxon>Chytridiomycota incertae sedis</taxon>
        <taxon>Monoblepharidomycetes</taxon>
        <taxon>Monoblepharidales</taxon>
        <taxon>Gonapodyaceae</taxon>
        <taxon>Gonapodya</taxon>
    </lineage>
</organism>
<dbReference type="InterPro" id="IPR013216">
    <property type="entry name" value="Methyltransf_11"/>
</dbReference>
<dbReference type="AlphaFoldDB" id="A0A139A9I9"/>
<evidence type="ECO:0000313" key="3">
    <source>
        <dbReference type="Proteomes" id="UP000070544"/>
    </source>
</evidence>
<feature type="domain" description="Methyltransferase type 11" evidence="1">
    <location>
        <begin position="47"/>
        <end position="126"/>
    </location>
</feature>
<dbReference type="GO" id="GO:0032259">
    <property type="term" value="P:methylation"/>
    <property type="evidence" value="ECO:0007669"/>
    <property type="project" value="UniProtKB-KW"/>
</dbReference>